<dbReference type="Ensembl" id="ENSSBOT00000023776.1">
    <property type="protein sequence ID" value="ENSSBOP00000007024.1"/>
    <property type="gene ID" value="ENSSBOG00000020476.1"/>
</dbReference>
<feature type="compositionally biased region" description="Polar residues" evidence="1">
    <location>
        <begin position="1"/>
        <end position="11"/>
    </location>
</feature>
<sequence>MPADVNFSQKPQVLGPEDQDGSFEASVSFEDVTMDFSREEWQQLDPAQKRLYQDVMLELYSHLFSVGYQIPNPDVIFRRLKEKEPCMEEAELSRQKCQGEKPLPIYHTFPFPPFHKW</sequence>
<feature type="domain" description="KRAB" evidence="2">
    <location>
        <begin position="27"/>
        <end position="98"/>
    </location>
</feature>
<feature type="region of interest" description="Disordered" evidence="1">
    <location>
        <begin position="1"/>
        <end position="22"/>
    </location>
</feature>
<dbReference type="GeneTree" id="ENSGT00940000163075"/>
<dbReference type="CDD" id="cd07765">
    <property type="entry name" value="KRAB_A-box"/>
    <property type="match status" value="1"/>
</dbReference>
<proteinExistence type="predicted"/>
<accession>A0A2K6SI35</accession>
<dbReference type="Gene3D" id="6.10.140.140">
    <property type="match status" value="1"/>
</dbReference>
<dbReference type="Proteomes" id="UP000233220">
    <property type="component" value="Unplaced"/>
</dbReference>
<dbReference type="InterPro" id="IPR036051">
    <property type="entry name" value="KRAB_dom_sf"/>
</dbReference>
<gene>
    <name evidence="3" type="primary">ZNF175</name>
</gene>
<dbReference type="Pfam" id="PF01352">
    <property type="entry name" value="KRAB"/>
    <property type="match status" value="1"/>
</dbReference>
<keyword evidence="4" id="KW-1185">Reference proteome</keyword>
<reference evidence="3" key="2">
    <citation type="submission" date="2025-09" db="UniProtKB">
        <authorList>
            <consortium name="Ensembl"/>
        </authorList>
    </citation>
    <scope>IDENTIFICATION</scope>
</reference>
<dbReference type="GO" id="GO:0006355">
    <property type="term" value="P:regulation of DNA-templated transcription"/>
    <property type="evidence" value="ECO:0007669"/>
    <property type="project" value="InterPro"/>
</dbReference>
<reference evidence="3" key="1">
    <citation type="submission" date="2025-08" db="UniProtKB">
        <authorList>
            <consortium name="Ensembl"/>
        </authorList>
    </citation>
    <scope>IDENTIFICATION</scope>
</reference>
<dbReference type="SMART" id="SM00349">
    <property type="entry name" value="KRAB"/>
    <property type="match status" value="1"/>
</dbReference>
<evidence type="ECO:0000313" key="3">
    <source>
        <dbReference type="Ensembl" id="ENSSBOP00000007024.1"/>
    </source>
</evidence>
<dbReference type="PANTHER" id="PTHR23232:SF117">
    <property type="entry name" value="KRAB DOMAIN-CONTAINING PROTEIN"/>
    <property type="match status" value="1"/>
</dbReference>
<dbReference type="PANTHER" id="PTHR23232">
    <property type="entry name" value="KRAB DOMAIN C2H2 ZINC FINGER"/>
    <property type="match status" value="1"/>
</dbReference>
<protein>
    <submittedName>
        <fullName evidence="3">Zinc finger protein 175</fullName>
    </submittedName>
</protein>
<dbReference type="InterPro" id="IPR050169">
    <property type="entry name" value="Krueppel_C2H2_ZnF"/>
</dbReference>
<dbReference type="SUPFAM" id="SSF109640">
    <property type="entry name" value="KRAB domain (Kruppel-associated box)"/>
    <property type="match status" value="1"/>
</dbReference>
<dbReference type="AlphaFoldDB" id="A0A2K6SI35"/>
<evidence type="ECO:0000313" key="4">
    <source>
        <dbReference type="Proteomes" id="UP000233220"/>
    </source>
</evidence>
<name>A0A2K6SI35_SAIBB</name>
<dbReference type="InterPro" id="IPR001909">
    <property type="entry name" value="KRAB"/>
</dbReference>
<organism evidence="3 4">
    <name type="scientific">Saimiri boliviensis boliviensis</name>
    <name type="common">Bolivian squirrel monkey</name>
    <dbReference type="NCBI Taxonomy" id="39432"/>
    <lineage>
        <taxon>Eukaryota</taxon>
        <taxon>Metazoa</taxon>
        <taxon>Chordata</taxon>
        <taxon>Craniata</taxon>
        <taxon>Vertebrata</taxon>
        <taxon>Euteleostomi</taxon>
        <taxon>Mammalia</taxon>
        <taxon>Eutheria</taxon>
        <taxon>Euarchontoglires</taxon>
        <taxon>Primates</taxon>
        <taxon>Haplorrhini</taxon>
        <taxon>Platyrrhini</taxon>
        <taxon>Cebidae</taxon>
        <taxon>Saimiriinae</taxon>
        <taxon>Saimiri</taxon>
    </lineage>
</organism>
<evidence type="ECO:0000256" key="1">
    <source>
        <dbReference type="SAM" id="MobiDB-lite"/>
    </source>
</evidence>
<dbReference type="PROSITE" id="PS50805">
    <property type="entry name" value="KRAB"/>
    <property type="match status" value="1"/>
</dbReference>
<evidence type="ECO:0000259" key="2">
    <source>
        <dbReference type="PROSITE" id="PS50805"/>
    </source>
</evidence>